<comment type="caution">
    <text evidence="6">The sequence shown here is derived from an EMBL/GenBank/DDBJ whole genome shotgun (WGS) entry which is preliminary data.</text>
</comment>
<name>A0A210R4W4_MIZYE</name>
<dbReference type="PANTHER" id="PTHR11311">
    <property type="entry name" value="SPONDIN"/>
    <property type="match status" value="1"/>
</dbReference>
<sequence length="1535" mass="173365">MSFIFKWRGTWSECYRLGCGPGGETTRPVTCKLVSSNGVITTTHESNCGHLRKPPERQECFKVCREHRYEVRWAWTPWEQCKLEPGVKVCAKGRGISYRNVSCVWKENGKLEKDSVCLSFEEKPPTKKRCELRCEQNCVVTEFSPWTSCDQCRVLNKTRTRTILVPDSNSGQMCPPFSELMPCNNCSQMFFLSVDAWTPCVPFSFAGSDQNPNNPVIGHQTRKIKCVNTYGALVDSTYCRDRLNLREPIVDHQACIIPKSCIVSEWSSWDRINSSCIDSTGMKRVGLIQRSRRVIQLPVGTGTACPALEEVTQVQGTAQRKCSRTKWIVSGWSSCQPVNGLKQCSTGLQHRKAICVEENHDGRQKPVDDNKCLDDRPLTSQTCRADCHWDCTVSLWSMWSDCKVTDCEQYARKRRANLNTGQRYRTRETLTLPGSGGQPCPHLSETQNCDPEPCYNWKVVTNPCILRNNNMGESCGVGIGHRTLACLNKYKIRVSDSLCLEFRERPETQVQCVIPCPNDCVVSDWGIWSECPDRCQTGNLRERSIKRRKRTILARPFSGGGECPNPRELEETADCSTLIECALFMWQADPWGTCQLEDLTRPCGRGTQTRSVKCYDSEGKLESEEKCTDKVKPVAQKVCTVPCPQDCIVTEYSDWSGCSANCWEAGENVPTRTRKRFILQNPDNNGSPCPEMLEETQRCLSLPLCNQFSWMKTNWSTCMLPPVVRGCGKGIRTRNVTCRSENSTRQAIDVCLRYAGAMPPMYSTCYVSCEEDCLFTDWADWSICVQGCNGKQFRDRRPIKGSKSMPLRCSDKLLYPMYEHRPCYCKTLERIIIGDWSQCILDPPNRHDLMMTHLSGHRGIRLARNYTNLEMGNSCGAGRKFKVVACRNAMNAMESADKCTLNGKDMKEKACRIPCPVDCKMSPWSTWSLCPTKCGAGVQQRFRNNMKLPSPGGRRCPSLDSTSDEEIQTRLCHPECVQYTWKSSDWDMCMPPVGERCGDGQQNRHVSCNAVNINGVMTERVDDENCAGLPEPRSTRSCYLPCPGDCVLSEWVEWSQCQQPCNHNQMQSRDRRIMRESATYSEYQSTCPPLRESRPCIRGENCIEYSWELAQWTTCLVNNGLDDCGVGHKERYAICKNHFGRVVDNKLCKEVHGQVTEPLVVSCEIPCDVDCLLSDWSPWSSCSKGCGLGTKKRSRSIVQQYIGNGRPCPTILSQAMHCFSQGCYKWQISRWSECSTQLGVCGHGVQARNITCRSDNGLVVDSSHCPRDLTTIVSQKTRPCHVPCPGECVVTEWSNWSQCYIPCHDFEMGYTEGVRSRSRSILAYPGPKKEKCPDQLWTSESCFADTCSVFRWMSTPWEGDYRNVWCERSDGLHVYGGCDPNLRPHNLLLCSPVCNQDNAYCNDTNYCACKDGYIAYYKGESLFGCFMDNQTMVGGQSSDDKPEGQLNIWTYAVIAVGTIFVIFVTVALYNMSQSVRKDRANMKRMMMKRCSSMESMGVVIGNNGNQDNATDTSSCQKTTAVVTTVYVPAEKCAEL</sequence>
<keyword evidence="7" id="KW-1185">Reference proteome</keyword>
<dbReference type="InterPro" id="IPR036383">
    <property type="entry name" value="TSP1_rpt_sf"/>
</dbReference>
<protein>
    <submittedName>
        <fullName evidence="6">Thrombospondin type-1 domain-containing protein 7A</fullName>
    </submittedName>
</protein>
<dbReference type="InterPro" id="IPR000884">
    <property type="entry name" value="TSP1_rpt"/>
</dbReference>
<keyword evidence="4" id="KW-1133">Transmembrane helix</keyword>
<dbReference type="PANTHER" id="PTHR11311:SF30">
    <property type="entry name" value="SPONDIN-LIKE TSP1 DOMAIN-CONTAINING PROTEIN"/>
    <property type="match status" value="1"/>
</dbReference>
<dbReference type="GO" id="GO:0005886">
    <property type="term" value="C:plasma membrane"/>
    <property type="evidence" value="ECO:0007669"/>
    <property type="project" value="TreeGrafter"/>
</dbReference>
<dbReference type="GO" id="GO:0030036">
    <property type="term" value="P:actin cytoskeleton organization"/>
    <property type="evidence" value="ECO:0007669"/>
    <property type="project" value="TreeGrafter"/>
</dbReference>
<evidence type="ECO:0000259" key="5">
    <source>
        <dbReference type="Pfam" id="PF19028"/>
    </source>
</evidence>
<evidence type="ECO:0000256" key="3">
    <source>
        <dbReference type="ARBA" id="ARBA00023180"/>
    </source>
</evidence>
<dbReference type="SMART" id="SM00209">
    <property type="entry name" value="TSP1"/>
    <property type="match status" value="13"/>
</dbReference>
<feature type="domain" description="Spondin-like TSP1" evidence="5">
    <location>
        <begin position="647"/>
        <end position="702"/>
    </location>
</feature>
<proteinExistence type="predicted"/>
<organism evidence="6 7">
    <name type="scientific">Mizuhopecten yessoensis</name>
    <name type="common">Japanese scallop</name>
    <name type="synonym">Patinopecten yessoensis</name>
    <dbReference type="NCBI Taxonomy" id="6573"/>
    <lineage>
        <taxon>Eukaryota</taxon>
        <taxon>Metazoa</taxon>
        <taxon>Spiralia</taxon>
        <taxon>Lophotrochozoa</taxon>
        <taxon>Mollusca</taxon>
        <taxon>Bivalvia</taxon>
        <taxon>Autobranchia</taxon>
        <taxon>Pteriomorphia</taxon>
        <taxon>Pectinida</taxon>
        <taxon>Pectinoidea</taxon>
        <taxon>Pectinidae</taxon>
        <taxon>Mizuhopecten</taxon>
    </lineage>
</organism>
<keyword evidence="3" id="KW-0325">Glycoprotein</keyword>
<dbReference type="EMBL" id="NEDP02000337">
    <property type="protein sequence ID" value="OWF56113.1"/>
    <property type="molecule type" value="Genomic_DNA"/>
</dbReference>
<feature type="transmembrane region" description="Helical" evidence="4">
    <location>
        <begin position="1448"/>
        <end position="1469"/>
    </location>
</feature>
<evidence type="ECO:0000313" key="7">
    <source>
        <dbReference type="Proteomes" id="UP000242188"/>
    </source>
</evidence>
<dbReference type="Pfam" id="PF19030">
    <property type="entry name" value="TSP1_ADAMTS"/>
    <property type="match status" value="2"/>
</dbReference>
<gene>
    <name evidence="6" type="ORF">KP79_PYT03644</name>
</gene>
<dbReference type="Pfam" id="PF00090">
    <property type="entry name" value="TSP_1"/>
    <property type="match status" value="3"/>
</dbReference>
<dbReference type="Gene3D" id="2.20.100.10">
    <property type="entry name" value="Thrombospondin type-1 (TSP1) repeat"/>
    <property type="match status" value="11"/>
</dbReference>
<dbReference type="SUPFAM" id="SSF82895">
    <property type="entry name" value="TSP-1 type 1 repeat"/>
    <property type="match status" value="8"/>
</dbReference>
<dbReference type="Proteomes" id="UP000242188">
    <property type="component" value="Unassembled WGS sequence"/>
</dbReference>
<keyword evidence="4" id="KW-0472">Membrane</keyword>
<accession>A0A210R4W4</accession>
<dbReference type="Pfam" id="PF19028">
    <property type="entry name" value="TSP1_spondin"/>
    <property type="match status" value="2"/>
</dbReference>
<evidence type="ECO:0000313" key="6">
    <source>
        <dbReference type="EMBL" id="OWF56113.1"/>
    </source>
</evidence>
<dbReference type="InterPro" id="IPR051418">
    <property type="entry name" value="Spondin/Thrombospondin_T1"/>
</dbReference>
<dbReference type="FunFam" id="2.20.100.10:FF:000019">
    <property type="entry name" value="Thrombospondin type 1 domain containing 7A"/>
    <property type="match status" value="1"/>
</dbReference>
<keyword evidence="1" id="KW-0732">Signal</keyword>
<feature type="domain" description="Spondin-like TSP1" evidence="5">
    <location>
        <begin position="1171"/>
        <end position="1223"/>
    </location>
</feature>
<evidence type="ECO:0000256" key="2">
    <source>
        <dbReference type="ARBA" id="ARBA00023157"/>
    </source>
</evidence>
<dbReference type="PROSITE" id="PS50092">
    <property type="entry name" value="TSP1"/>
    <property type="match status" value="10"/>
</dbReference>
<evidence type="ECO:0000256" key="1">
    <source>
        <dbReference type="ARBA" id="ARBA00022729"/>
    </source>
</evidence>
<evidence type="ECO:0000256" key="4">
    <source>
        <dbReference type="SAM" id="Phobius"/>
    </source>
</evidence>
<dbReference type="OrthoDB" id="5814848at2759"/>
<keyword evidence="4" id="KW-0812">Transmembrane</keyword>
<dbReference type="InterPro" id="IPR044004">
    <property type="entry name" value="TSP1_spondin_dom"/>
</dbReference>
<keyword evidence="2" id="KW-1015">Disulfide bond</keyword>
<reference evidence="6 7" key="1">
    <citation type="journal article" date="2017" name="Nat. Ecol. Evol.">
        <title>Scallop genome provides insights into evolution of bilaterian karyotype and development.</title>
        <authorList>
            <person name="Wang S."/>
            <person name="Zhang J."/>
            <person name="Jiao W."/>
            <person name="Li J."/>
            <person name="Xun X."/>
            <person name="Sun Y."/>
            <person name="Guo X."/>
            <person name="Huan P."/>
            <person name="Dong B."/>
            <person name="Zhang L."/>
            <person name="Hu X."/>
            <person name="Sun X."/>
            <person name="Wang J."/>
            <person name="Zhao C."/>
            <person name="Wang Y."/>
            <person name="Wang D."/>
            <person name="Huang X."/>
            <person name="Wang R."/>
            <person name="Lv J."/>
            <person name="Li Y."/>
            <person name="Zhang Z."/>
            <person name="Liu B."/>
            <person name="Lu W."/>
            <person name="Hui Y."/>
            <person name="Liang J."/>
            <person name="Zhou Z."/>
            <person name="Hou R."/>
            <person name="Li X."/>
            <person name="Liu Y."/>
            <person name="Li H."/>
            <person name="Ning X."/>
            <person name="Lin Y."/>
            <person name="Zhao L."/>
            <person name="Xing Q."/>
            <person name="Dou J."/>
            <person name="Li Y."/>
            <person name="Mao J."/>
            <person name="Guo H."/>
            <person name="Dou H."/>
            <person name="Li T."/>
            <person name="Mu C."/>
            <person name="Jiang W."/>
            <person name="Fu Q."/>
            <person name="Fu X."/>
            <person name="Miao Y."/>
            <person name="Liu J."/>
            <person name="Yu Q."/>
            <person name="Li R."/>
            <person name="Liao H."/>
            <person name="Li X."/>
            <person name="Kong Y."/>
            <person name="Jiang Z."/>
            <person name="Chourrout D."/>
            <person name="Li R."/>
            <person name="Bao Z."/>
        </authorList>
    </citation>
    <scope>NUCLEOTIDE SEQUENCE [LARGE SCALE GENOMIC DNA]</scope>
    <source>
        <strain evidence="6 7">PY_sf001</strain>
    </source>
</reference>